<evidence type="ECO:0000313" key="3">
    <source>
        <dbReference type="Proteomes" id="UP000295703"/>
    </source>
</evidence>
<reference evidence="2 3" key="1">
    <citation type="submission" date="2018-12" db="EMBL/GenBank/DDBJ databases">
        <title>Genome sequence and assembly of Colletotrichum trifolii.</title>
        <authorList>
            <person name="Gan P."/>
            <person name="Shirasu K."/>
        </authorList>
    </citation>
    <scope>NUCLEOTIDE SEQUENCE [LARGE SCALE GENOMIC DNA]</scope>
    <source>
        <strain evidence="2 3">543-2</strain>
    </source>
</reference>
<accession>A0A4R8RNY9</accession>
<dbReference type="EMBL" id="RYZW01000058">
    <property type="protein sequence ID" value="TDZ54511.1"/>
    <property type="molecule type" value="Genomic_DNA"/>
</dbReference>
<protein>
    <submittedName>
        <fullName evidence="2">Uncharacterized protein</fullName>
    </submittedName>
</protein>
<feature type="region of interest" description="Disordered" evidence="1">
    <location>
        <begin position="1"/>
        <end position="31"/>
    </location>
</feature>
<gene>
    <name evidence="2" type="ORF">CTRI78_v006283</name>
</gene>
<organism evidence="2 3">
    <name type="scientific">Colletotrichum trifolii</name>
    <dbReference type="NCBI Taxonomy" id="5466"/>
    <lineage>
        <taxon>Eukaryota</taxon>
        <taxon>Fungi</taxon>
        <taxon>Dikarya</taxon>
        <taxon>Ascomycota</taxon>
        <taxon>Pezizomycotina</taxon>
        <taxon>Sordariomycetes</taxon>
        <taxon>Hypocreomycetidae</taxon>
        <taxon>Glomerellales</taxon>
        <taxon>Glomerellaceae</taxon>
        <taxon>Colletotrichum</taxon>
        <taxon>Colletotrichum orbiculare species complex</taxon>
    </lineage>
</organism>
<dbReference type="Proteomes" id="UP000295703">
    <property type="component" value="Unassembled WGS sequence"/>
</dbReference>
<keyword evidence="3" id="KW-1185">Reference proteome</keyword>
<sequence>MKPQRFEIVSARGQPTCQEPSPERQSSTKIFPSRPRDIPWVAVNVRISQQCNLEARICFSRAERHVSRRQGCSGGWLIGPTRDDGRRVKLVTHLSVPTESATLSFPGIQLSEKLSLASIVMLRGVFHSRGEAPSSEGWAKNLD</sequence>
<name>A0A4R8RNY9_COLTR</name>
<proteinExistence type="predicted"/>
<dbReference type="AlphaFoldDB" id="A0A4R8RNY9"/>
<evidence type="ECO:0000313" key="2">
    <source>
        <dbReference type="EMBL" id="TDZ54511.1"/>
    </source>
</evidence>
<evidence type="ECO:0000256" key="1">
    <source>
        <dbReference type="SAM" id="MobiDB-lite"/>
    </source>
</evidence>
<feature type="compositionally biased region" description="Polar residues" evidence="1">
    <location>
        <begin position="13"/>
        <end position="30"/>
    </location>
</feature>
<comment type="caution">
    <text evidence="2">The sequence shown here is derived from an EMBL/GenBank/DDBJ whole genome shotgun (WGS) entry which is preliminary data.</text>
</comment>